<dbReference type="SUPFAM" id="SSF53474">
    <property type="entry name" value="alpha/beta-Hydrolases"/>
    <property type="match status" value="1"/>
</dbReference>
<dbReference type="Gene3D" id="3.40.50.1820">
    <property type="entry name" value="alpha/beta hydrolase"/>
    <property type="match status" value="1"/>
</dbReference>
<keyword evidence="1" id="KW-0575">Peroxidase</keyword>
<dbReference type="OrthoDB" id="9785847at2"/>
<dbReference type="Pfam" id="PF00561">
    <property type="entry name" value="Abhydrolase_1"/>
    <property type="match status" value="1"/>
</dbReference>
<dbReference type="InterPro" id="IPR000073">
    <property type="entry name" value="AB_hydrolase_1"/>
</dbReference>
<dbReference type="InterPro" id="IPR029058">
    <property type="entry name" value="AB_hydrolase_fold"/>
</dbReference>
<dbReference type="PRINTS" id="PR00111">
    <property type="entry name" value="ABHYDROLASE"/>
</dbReference>
<dbReference type="PRINTS" id="PR00412">
    <property type="entry name" value="EPOXHYDRLASE"/>
</dbReference>
<dbReference type="InterPro" id="IPR050471">
    <property type="entry name" value="AB_hydrolase"/>
</dbReference>
<keyword evidence="1" id="KW-0560">Oxidoreductase</keyword>
<reference evidence="3 4" key="1">
    <citation type="submission" date="2017-09" db="EMBL/GenBank/DDBJ databases">
        <authorList>
            <person name="Lee N."/>
            <person name="Cho B.-K."/>
        </authorList>
    </citation>
    <scope>NUCLEOTIDE SEQUENCE [LARGE SCALE GENOMIC DNA]</scope>
    <source>
        <strain evidence="3 4">ATCC 12461</strain>
    </source>
</reference>
<proteinExistence type="predicted"/>
<keyword evidence="3" id="KW-0378">Hydrolase</keyword>
<keyword evidence="4" id="KW-1185">Reference proteome</keyword>
<dbReference type="PANTHER" id="PTHR43433:SF5">
    <property type="entry name" value="AB HYDROLASE-1 DOMAIN-CONTAINING PROTEIN"/>
    <property type="match status" value="1"/>
</dbReference>
<dbReference type="PANTHER" id="PTHR43433">
    <property type="entry name" value="HYDROLASE, ALPHA/BETA FOLD FAMILY PROTEIN"/>
    <property type="match status" value="1"/>
</dbReference>
<dbReference type="RefSeq" id="WP_055527425.1">
    <property type="nucleotide sequence ID" value="NZ_CP023695.1"/>
</dbReference>
<dbReference type="Proteomes" id="UP000326553">
    <property type="component" value="Chromosome"/>
</dbReference>
<evidence type="ECO:0000313" key="3">
    <source>
        <dbReference type="EMBL" id="QEV20748.1"/>
    </source>
</evidence>
<dbReference type="GO" id="GO:0004601">
    <property type="term" value="F:peroxidase activity"/>
    <property type="evidence" value="ECO:0007669"/>
    <property type="project" value="UniProtKB-KW"/>
</dbReference>
<dbReference type="EMBL" id="CP023695">
    <property type="protein sequence ID" value="QEV20748.1"/>
    <property type="molecule type" value="Genomic_DNA"/>
</dbReference>
<accession>A0A5J6HMQ5</accession>
<dbReference type="KEGG" id="salw:CP975_27235"/>
<evidence type="ECO:0000259" key="2">
    <source>
        <dbReference type="Pfam" id="PF00561"/>
    </source>
</evidence>
<evidence type="ECO:0000313" key="4">
    <source>
        <dbReference type="Proteomes" id="UP000326553"/>
    </source>
</evidence>
<dbReference type="InterPro" id="IPR000639">
    <property type="entry name" value="Epox_hydrolase-like"/>
</dbReference>
<dbReference type="AlphaFoldDB" id="A0A5J6HMQ5"/>
<dbReference type="GO" id="GO:0016787">
    <property type="term" value="F:hydrolase activity"/>
    <property type="evidence" value="ECO:0007669"/>
    <property type="project" value="UniProtKB-KW"/>
</dbReference>
<organism evidence="3 4">
    <name type="scientific">Streptomyces alboniger</name>
    <dbReference type="NCBI Taxonomy" id="132473"/>
    <lineage>
        <taxon>Bacteria</taxon>
        <taxon>Bacillati</taxon>
        <taxon>Actinomycetota</taxon>
        <taxon>Actinomycetes</taxon>
        <taxon>Kitasatosporales</taxon>
        <taxon>Streptomycetaceae</taxon>
        <taxon>Streptomyces</taxon>
        <taxon>Streptomyces aurantiacus group</taxon>
    </lineage>
</organism>
<name>A0A5J6HMQ5_STRAD</name>
<protein>
    <submittedName>
        <fullName evidence="3">Alpha/beta hydrolase</fullName>
    </submittedName>
</protein>
<gene>
    <name evidence="3" type="ORF">CP975_27235</name>
</gene>
<evidence type="ECO:0000256" key="1">
    <source>
        <dbReference type="ARBA" id="ARBA00022559"/>
    </source>
</evidence>
<sequence>MKRSQDIPVVLLHALPLSSAMWQEQAAALRARGHTVITPDQRGFGTVPLGTAQPSLDIVADDLAVLLDERGIDQVTLVGCSMGGYAAMAFLRRYPHRVRALALFAARAGADSPQAAAERLKFADLMLDDATRDHVVARTTPLLVGATTRARRPDLVDRILTMTKAAAPEAVAWAQRAIAARPDSLPVLRSTDVPAVVVTGEEDELVALEEAMSAADALPRGRLVTVPGAGHLQPLEAPDYVTDLLTTLLDDAATADGKR</sequence>
<feature type="domain" description="AB hydrolase-1" evidence="2">
    <location>
        <begin position="8"/>
        <end position="238"/>
    </location>
</feature>